<sequence length="192" mass="22642">MSPTHEISNVERLIDEINRIHAGYHERVSKLYGGNLPNLSKTLRHLDIDFVLQYRLNLHESINDYLIRSDIGDLPLAYYYRVKTTESVFDKIRWFSERESGYPANKVLNDIFGVRIIADSALMEEIHAALDEWVSTKGLKNWNVQEKNGYIGTHVYFNQKNNLFFPWELQIWDKADALKNIESHERDKRLFV</sequence>
<accession>A0A0Y5QMB2</accession>
<dbReference type="SUPFAM" id="SSF81301">
    <property type="entry name" value="Nucleotidyltransferase"/>
    <property type="match status" value="1"/>
</dbReference>
<organism evidence="1 2">
    <name type="scientific">Neisseria meningitidis</name>
    <dbReference type="NCBI Taxonomy" id="487"/>
    <lineage>
        <taxon>Bacteria</taxon>
        <taxon>Pseudomonadati</taxon>
        <taxon>Pseudomonadota</taxon>
        <taxon>Betaproteobacteria</taxon>
        <taxon>Neisseriales</taxon>
        <taxon>Neisseriaceae</taxon>
        <taxon>Neisseria</taxon>
    </lineage>
</organism>
<protein>
    <submittedName>
        <fullName evidence="1">Uncharacterized protein</fullName>
    </submittedName>
</protein>
<dbReference type="RefSeq" id="WP_002256969.1">
    <property type="nucleotide sequence ID" value="NZ_CP020401.2"/>
</dbReference>
<evidence type="ECO:0000313" key="1">
    <source>
        <dbReference type="EMBL" id="SUA29911.1"/>
    </source>
</evidence>
<dbReference type="Proteomes" id="UP000254176">
    <property type="component" value="Unassembled WGS sequence"/>
</dbReference>
<gene>
    <name evidence="1" type="ORF">NCTC8554_01944</name>
</gene>
<dbReference type="AlphaFoldDB" id="A0A0Y5QMB2"/>
<dbReference type="EMBL" id="UGRP01000002">
    <property type="protein sequence ID" value="SUA29911.1"/>
    <property type="molecule type" value="Genomic_DNA"/>
</dbReference>
<dbReference type="OMA" id="WYLRDKD"/>
<reference evidence="1 2" key="1">
    <citation type="submission" date="2018-06" db="EMBL/GenBank/DDBJ databases">
        <authorList>
            <consortium name="Pathogen Informatics"/>
            <person name="Doyle S."/>
        </authorList>
    </citation>
    <scope>NUCLEOTIDE SEQUENCE [LARGE SCALE GENOMIC DNA]</scope>
    <source>
        <strain evidence="1 2">NCTC8554</strain>
    </source>
</reference>
<dbReference type="Gene3D" id="3.30.460.10">
    <property type="entry name" value="Beta Polymerase, domain 2"/>
    <property type="match status" value="1"/>
</dbReference>
<evidence type="ECO:0000313" key="2">
    <source>
        <dbReference type="Proteomes" id="UP000254176"/>
    </source>
</evidence>
<name>A0A0Y5QMB2_NEIME</name>
<dbReference type="InterPro" id="IPR043519">
    <property type="entry name" value="NT_sf"/>
</dbReference>
<proteinExistence type="predicted"/>